<accession>A0A2H0KCH7</accession>
<sequence>MDDPITLAGIDIDPERFPQICWFGHRSREMVEETLELFLRTENNEETALEMLEAELTMRAKTHMEE</sequence>
<evidence type="ECO:0000313" key="1">
    <source>
        <dbReference type="EMBL" id="PIQ68925.1"/>
    </source>
</evidence>
<dbReference type="Proteomes" id="UP000229342">
    <property type="component" value="Unassembled WGS sequence"/>
</dbReference>
<gene>
    <name evidence="1" type="ORF">COV91_01495</name>
</gene>
<protein>
    <submittedName>
        <fullName evidence="1">Uncharacterized protein</fullName>
    </submittedName>
</protein>
<organism evidence="1 2">
    <name type="scientific">Candidatus Taylorbacteria bacterium CG11_big_fil_rev_8_21_14_0_20_46_11</name>
    <dbReference type="NCBI Taxonomy" id="1975025"/>
    <lineage>
        <taxon>Bacteria</taxon>
        <taxon>Candidatus Tayloriibacteriota</taxon>
    </lineage>
</organism>
<evidence type="ECO:0000313" key="2">
    <source>
        <dbReference type="Proteomes" id="UP000229342"/>
    </source>
</evidence>
<proteinExistence type="predicted"/>
<dbReference type="AlphaFoldDB" id="A0A2H0KCH7"/>
<comment type="caution">
    <text evidence="1">The sequence shown here is derived from an EMBL/GenBank/DDBJ whole genome shotgun (WGS) entry which is preliminary data.</text>
</comment>
<name>A0A2H0KCH7_9BACT</name>
<dbReference type="EMBL" id="PCVG01000018">
    <property type="protein sequence ID" value="PIQ68925.1"/>
    <property type="molecule type" value="Genomic_DNA"/>
</dbReference>
<reference evidence="1 2" key="1">
    <citation type="submission" date="2017-09" db="EMBL/GenBank/DDBJ databases">
        <title>Depth-based differentiation of microbial function through sediment-hosted aquifers and enrichment of novel symbionts in the deep terrestrial subsurface.</title>
        <authorList>
            <person name="Probst A.J."/>
            <person name="Ladd B."/>
            <person name="Jarett J.K."/>
            <person name="Geller-Mcgrath D.E."/>
            <person name="Sieber C.M."/>
            <person name="Emerson J.B."/>
            <person name="Anantharaman K."/>
            <person name="Thomas B.C."/>
            <person name="Malmstrom R."/>
            <person name="Stieglmeier M."/>
            <person name="Klingl A."/>
            <person name="Woyke T."/>
            <person name="Ryan C.M."/>
            <person name="Banfield J.F."/>
        </authorList>
    </citation>
    <scope>NUCLEOTIDE SEQUENCE [LARGE SCALE GENOMIC DNA]</scope>
    <source>
        <strain evidence="1">CG11_big_fil_rev_8_21_14_0_20_46_11</strain>
    </source>
</reference>